<dbReference type="OrthoDB" id="1117222at2"/>
<organism evidence="1 2">
    <name type="scientific">Zeaxanthinibacter enoshimensis</name>
    <dbReference type="NCBI Taxonomy" id="392009"/>
    <lineage>
        <taxon>Bacteria</taxon>
        <taxon>Pseudomonadati</taxon>
        <taxon>Bacteroidota</taxon>
        <taxon>Flavobacteriia</taxon>
        <taxon>Flavobacteriales</taxon>
        <taxon>Flavobacteriaceae</taxon>
        <taxon>Zeaxanthinibacter</taxon>
    </lineage>
</organism>
<gene>
    <name evidence="1" type="ORF">CLV82_0057</name>
</gene>
<dbReference type="SUPFAM" id="SSF48371">
    <property type="entry name" value="ARM repeat"/>
    <property type="match status" value="1"/>
</dbReference>
<dbReference type="AlphaFoldDB" id="A0A4R6TLJ7"/>
<dbReference type="InterPro" id="IPR016024">
    <property type="entry name" value="ARM-type_fold"/>
</dbReference>
<accession>A0A4R6TLJ7</accession>
<dbReference type="EMBL" id="SNYI01000001">
    <property type="protein sequence ID" value="TDQ32234.1"/>
    <property type="molecule type" value="Genomic_DNA"/>
</dbReference>
<dbReference type="Proteomes" id="UP000295468">
    <property type="component" value="Unassembled WGS sequence"/>
</dbReference>
<dbReference type="Pfam" id="PF08713">
    <property type="entry name" value="DNA_alkylation"/>
    <property type="match status" value="1"/>
</dbReference>
<dbReference type="InterPro" id="IPR014825">
    <property type="entry name" value="DNA_alkylation"/>
</dbReference>
<name>A0A4R6TLJ7_9FLAO</name>
<dbReference type="PANTHER" id="PTHR41291:SF1">
    <property type="entry name" value="DNA ALKYLATION REPAIR PROTEIN"/>
    <property type="match status" value="1"/>
</dbReference>
<sequence length="215" mass="25361">MITELSTEARKIYSQICQDNTKLGDLRKIAKEIKKDHSLGMELWGTGNFMCRQLAILLFDKKLLTQELLDMLFGDMEEHPFNERTQLSDWLMANQLSRDKKTIALMENWEDSPSVLQRRLFWYYQARLRWTGQTPPPNTSRLLEAIDEKIQEEDPEVQWAMNFTAAWIGIFDHSYRARCIAMGEKFGLYRDEKVSRGCTPNYLPEFIRIEVGKRK</sequence>
<evidence type="ECO:0000313" key="1">
    <source>
        <dbReference type="EMBL" id="TDQ32234.1"/>
    </source>
</evidence>
<proteinExistence type="predicted"/>
<protein>
    <submittedName>
        <fullName evidence="1">DNA alkylation repair enzyme</fullName>
    </submittedName>
</protein>
<dbReference type="Gene3D" id="1.25.10.90">
    <property type="match status" value="1"/>
</dbReference>
<reference evidence="1 2" key="1">
    <citation type="submission" date="2019-03" db="EMBL/GenBank/DDBJ databases">
        <title>Genomic Encyclopedia of Archaeal and Bacterial Type Strains, Phase II (KMG-II): from individual species to whole genera.</title>
        <authorList>
            <person name="Goeker M."/>
        </authorList>
    </citation>
    <scope>NUCLEOTIDE SEQUENCE [LARGE SCALE GENOMIC DNA]</scope>
    <source>
        <strain evidence="1 2">DSM 18435</strain>
    </source>
</reference>
<comment type="caution">
    <text evidence="1">The sequence shown here is derived from an EMBL/GenBank/DDBJ whole genome shotgun (WGS) entry which is preliminary data.</text>
</comment>
<keyword evidence="2" id="KW-1185">Reference proteome</keyword>
<dbReference type="RefSeq" id="WP_133642314.1">
    <property type="nucleotide sequence ID" value="NZ_SNYI01000001.1"/>
</dbReference>
<evidence type="ECO:0000313" key="2">
    <source>
        <dbReference type="Proteomes" id="UP000295468"/>
    </source>
</evidence>
<dbReference type="CDD" id="cd06561">
    <property type="entry name" value="AlkD_like"/>
    <property type="match status" value="1"/>
</dbReference>
<dbReference type="PANTHER" id="PTHR41291">
    <property type="entry name" value="DNA ALKYLATION REPAIR PROTEIN"/>
    <property type="match status" value="1"/>
</dbReference>